<protein>
    <submittedName>
        <fullName evidence="2">Uncharacterized protein</fullName>
    </submittedName>
</protein>
<evidence type="ECO:0000256" key="1">
    <source>
        <dbReference type="SAM" id="Phobius"/>
    </source>
</evidence>
<dbReference type="RefSeq" id="WP_143043867.1">
    <property type="nucleotide sequence ID" value="NZ_FNDJ01000012.1"/>
</dbReference>
<dbReference type="AlphaFoldDB" id="A0A1G8W9A7"/>
<keyword evidence="1" id="KW-0472">Membrane</keyword>
<proteinExistence type="predicted"/>
<keyword evidence="3" id="KW-1185">Reference proteome</keyword>
<name>A0A1G8W9A7_9ACTN</name>
<dbReference type="OrthoDB" id="3482942at2"/>
<dbReference type="PROSITE" id="PS51257">
    <property type="entry name" value="PROKAR_LIPOPROTEIN"/>
    <property type="match status" value="1"/>
</dbReference>
<sequence length="165" mass="17207">MRRRPLPLPLAAVLLLVAGLLVSCTAPALGPALRLAGGDGRPGTFTARHLECVQHPGHETCTWIGDFRSEDGAVRRAGVALAGSDRGTHQAGLPTEAIDVGLAGRVYGPAGSSEWIFTAILFLAAPALAAFVLAPVAGALRRRRALAREGHERDRRLPVARGADG</sequence>
<evidence type="ECO:0000313" key="2">
    <source>
        <dbReference type="EMBL" id="SDJ74697.1"/>
    </source>
</evidence>
<reference evidence="2 3" key="1">
    <citation type="submission" date="2016-10" db="EMBL/GenBank/DDBJ databases">
        <authorList>
            <person name="de Groot N.N."/>
        </authorList>
    </citation>
    <scope>NUCLEOTIDE SEQUENCE [LARGE SCALE GENOMIC DNA]</scope>
    <source>
        <strain evidence="2 3">CGMCC 4.6533</strain>
    </source>
</reference>
<dbReference type="Proteomes" id="UP000199202">
    <property type="component" value="Unassembled WGS sequence"/>
</dbReference>
<keyword evidence="1" id="KW-1133">Transmembrane helix</keyword>
<evidence type="ECO:0000313" key="3">
    <source>
        <dbReference type="Proteomes" id="UP000199202"/>
    </source>
</evidence>
<dbReference type="EMBL" id="FNDJ01000012">
    <property type="protein sequence ID" value="SDJ74697.1"/>
    <property type="molecule type" value="Genomic_DNA"/>
</dbReference>
<accession>A0A1G8W9A7</accession>
<feature type="transmembrane region" description="Helical" evidence="1">
    <location>
        <begin position="115"/>
        <end position="140"/>
    </location>
</feature>
<keyword evidence="1" id="KW-0812">Transmembrane</keyword>
<gene>
    <name evidence="2" type="ORF">SAMN05421869_11285</name>
</gene>
<organism evidence="2 3">
    <name type="scientific">Nonomuraea jiangxiensis</name>
    <dbReference type="NCBI Taxonomy" id="633440"/>
    <lineage>
        <taxon>Bacteria</taxon>
        <taxon>Bacillati</taxon>
        <taxon>Actinomycetota</taxon>
        <taxon>Actinomycetes</taxon>
        <taxon>Streptosporangiales</taxon>
        <taxon>Streptosporangiaceae</taxon>
        <taxon>Nonomuraea</taxon>
    </lineage>
</organism>